<reference evidence="1" key="1">
    <citation type="submission" date="2003-09" db="EMBL/GenBank/DDBJ databases">
        <title>Development of a porcine cDNA microarray.</title>
        <authorList>
            <person name="Hopwood P.A."/>
            <person name="Zhang F."/>
            <person name="Lowden S."/>
            <person name="Talbot R."/>
            <person name="Burt D."/>
            <person name="Archibald A."/>
            <person name="Dixon L."/>
        </authorList>
    </citation>
    <scope>NUCLEOTIDE SEQUENCE</scope>
</reference>
<evidence type="ECO:0000313" key="1">
    <source>
        <dbReference type="EMBL" id="CAE47752.1"/>
    </source>
</evidence>
<feature type="non-terminal residue" evidence="1">
    <location>
        <position position="49"/>
    </location>
</feature>
<dbReference type="AlphaFoldDB" id="Q70EK7"/>
<gene>
    <name evidence="1" type="primary">IL16</name>
</gene>
<protein>
    <submittedName>
        <fullName evidence="1">Interleukin 16</fullName>
    </submittedName>
</protein>
<sequence length="49" mass="4949">GALPSFQAEAQPCRGLLQGHCADCGLCGVYGDVTGHRDGSCRISGGVEV</sequence>
<name>Q70EK7_PIG</name>
<proteinExistence type="evidence at transcript level"/>
<organism evidence="1">
    <name type="scientific">Sus scrofa</name>
    <name type="common">Pig</name>
    <dbReference type="NCBI Taxonomy" id="9823"/>
    <lineage>
        <taxon>Eukaryota</taxon>
        <taxon>Metazoa</taxon>
        <taxon>Chordata</taxon>
        <taxon>Craniata</taxon>
        <taxon>Vertebrata</taxon>
        <taxon>Euteleostomi</taxon>
        <taxon>Mammalia</taxon>
        <taxon>Eutheria</taxon>
        <taxon>Laurasiatheria</taxon>
        <taxon>Artiodactyla</taxon>
        <taxon>Suina</taxon>
        <taxon>Suidae</taxon>
        <taxon>Sus</taxon>
    </lineage>
</organism>
<dbReference type="EMBL" id="AJ583827">
    <property type="protein sequence ID" value="CAE47752.1"/>
    <property type="molecule type" value="mRNA"/>
</dbReference>
<feature type="non-terminal residue" evidence="1">
    <location>
        <position position="1"/>
    </location>
</feature>
<accession>Q70EK7</accession>